<accession>A0AA88N9N7</accession>
<feature type="chain" id="PRO_5041711985" evidence="3">
    <location>
        <begin position="33"/>
        <end position="181"/>
    </location>
</feature>
<feature type="transmembrane region" description="Helical" evidence="2">
    <location>
        <begin position="133"/>
        <end position="155"/>
    </location>
</feature>
<feature type="compositionally biased region" description="Low complexity" evidence="1">
    <location>
        <begin position="115"/>
        <end position="132"/>
    </location>
</feature>
<dbReference type="Proteomes" id="UP001187415">
    <property type="component" value="Unassembled WGS sequence"/>
</dbReference>
<keyword evidence="3" id="KW-0732">Signal</keyword>
<feature type="compositionally biased region" description="Low complexity" evidence="1">
    <location>
        <begin position="92"/>
        <end position="104"/>
    </location>
</feature>
<name>A0AA88N9N7_CHASR</name>
<evidence type="ECO:0000313" key="5">
    <source>
        <dbReference type="Proteomes" id="UP001187415"/>
    </source>
</evidence>
<evidence type="ECO:0000256" key="2">
    <source>
        <dbReference type="SAM" id="Phobius"/>
    </source>
</evidence>
<feature type="region of interest" description="Disordered" evidence="1">
    <location>
        <begin position="160"/>
        <end position="181"/>
    </location>
</feature>
<protein>
    <submittedName>
        <fullName evidence="4">Uncharacterized protein</fullName>
    </submittedName>
</protein>
<comment type="caution">
    <text evidence="4">The sequence shown here is derived from an EMBL/GenBank/DDBJ whole genome shotgun (WGS) entry which is preliminary data.</text>
</comment>
<feature type="compositionally biased region" description="Low complexity" evidence="1">
    <location>
        <begin position="52"/>
        <end position="69"/>
    </location>
</feature>
<evidence type="ECO:0000313" key="4">
    <source>
        <dbReference type="EMBL" id="KAK2851826.1"/>
    </source>
</evidence>
<evidence type="ECO:0000256" key="1">
    <source>
        <dbReference type="SAM" id="MobiDB-lite"/>
    </source>
</evidence>
<feature type="region of interest" description="Disordered" evidence="1">
    <location>
        <begin position="35"/>
        <end position="132"/>
    </location>
</feature>
<keyword evidence="5" id="KW-1185">Reference proteome</keyword>
<proteinExistence type="predicted"/>
<organism evidence="4 5">
    <name type="scientific">Channa striata</name>
    <name type="common">Snakehead murrel</name>
    <name type="synonym">Ophicephalus striatus</name>
    <dbReference type="NCBI Taxonomy" id="64152"/>
    <lineage>
        <taxon>Eukaryota</taxon>
        <taxon>Metazoa</taxon>
        <taxon>Chordata</taxon>
        <taxon>Craniata</taxon>
        <taxon>Vertebrata</taxon>
        <taxon>Euteleostomi</taxon>
        <taxon>Actinopterygii</taxon>
        <taxon>Neopterygii</taxon>
        <taxon>Teleostei</taxon>
        <taxon>Neoteleostei</taxon>
        <taxon>Acanthomorphata</taxon>
        <taxon>Anabantaria</taxon>
        <taxon>Anabantiformes</taxon>
        <taxon>Channoidei</taxon>
        <taxon>Channidae</taxon>
        <taxon>Channa</taxon>
    </lineage>
</organism>
<gene>
    <name evidence="4" type="ORF">Q5P01_008102</name>
</gene>
<reference evidence="4" key="1">
    <citation type="submission" date="2023-07" db="EMBL/GenBank/DDBJ databases">
        <title>Chromosome-level Genome Assembly of Striped Snakehead (Channa striata).</title>
        <authorList>
            <person name="Liu H."/>
        </authorList>
    </citation>
    <scope>NUCLEOTIDE SEQUENCE</scope>
    <source>
        <strain evidence="4">Gz</strain>
        <tissue evidence="4">Muscle</tissue>
    </source>
</reference>
<evidence type="ECO:0000256" key="3">
    <source>
        <dbReference type="SAM" id="SignalP"/>
    </source>
</evidence>
<dbReference type="AlphaFoldDB" id="A0AA88N9N7"/>
<keyword evidence="2" id="KW-1133">Transmembrane helix</keyword>
<dbReference type="EMBL" id="JAUPFM010000005">
    <property type="protein sequence ID" value="KAK2851826.1"/>
    <property type="molecule type" value="Genomic_DNA"/>
</dbReference>
<feature type="compositionally biased region" description="Polar residues" evidence="1">
    <location>
        <begin position="35"/>
        <end position="46"/>
    </location>
</feature>
<feature type="signal peptide" evidence="3">
    <location>
        <begin position="1"/>
        <end position="32"/>
    </location>
</feature>
<sequence length="181" mass="18303">MAASMWTMNGPWGRMAGVLVLCTLMLSNEVMCQEPETSTLNPTTTRPPADISSAALTTETPATATQPPSDAAGPQNPDSAISTSDDVESEKSSAIPTAATSAPADEVDDGNVSKTSATGESQAAQSSGSGSPVFVGVLVTGLLLALGLIVGYCTWNPNAGQGRDAGRQGLPSRPGEPSEHS</sequence>
<keyword evidence="2" id="KW-0472">Membrane</keyword>
<keyword evidence="2" id="KW-0812">Transmembrane</keyword>